<name>A0A835KKX2_9POAL</name>
<protein>
    <recommendedName>
        <fullName evidence="3">DUF4220 domain-containing protein</fullName>
    </recommendedName>
</protein>
<organism evidence="1 2">
    <name type="scientific">Digitaria exilis</name>
    <dbReference type="NCBI Taxonomy" id="1010633"/>
    <lineage>
        <taxon>Eukaryota</taxon>
        <taxon>Viridiplantae</taxon>
        <taxon>Streptophyta</taxon>
        <taxon>Embryophyta</taxon>
        <taxon>Tracheophyta</taxon>
        <taxon>Spermatophyta</taxon>
        <taxon>Magnoliopsida</taxon>
        <taxon>Liliopsida</taxon>
        <taxon>Poales</taxon>
        <taxon>Poaceae</taxon>
        <taxon>PACMAD clade</taxon>
        <taxon>Panicoideae</taxon>
        <taxon>Panicodae</taxon>
        <taxon>Paniceae</taxon>
        <taxon>Anthephorinae</taxon>
        <taxon>Digitaria</taxon>
    </lineage>
</organism>
<evidence type="ECO:0008006" key="3">
    <source>
        <dbReference type="Google" id="ProtNLM"/>
    </source>
</evidence>
<reference evidence="1" key="1">
    <citation type="submission" date="2020-07" db="EMBL/GenBank/DDBJ databases">
        <title>Genome sequence and genetic diversity analysis of an under-domesticated orphan crop, white fonio (Digitaria exilis).</title>
        <authorList>
            <person name="Bennetzen J.L."/>
            <person name="Chen S."/>
            <person name="Ma X."/>
            <person name="Wang X."/>
            <person name="Yssel A.E.J."/>
            <person name="Chaluvadi S.R."/>
            <person name="Johnson M."/>
            <person name="Gangashetty P."/>
            <person name="Hamidou F."/>
            <person name="Sanogo M.D."/>
            <person name="Zwaenepoel A."/>
            <person name="Wallace J."/>
            <person name="Van De Peer Y."/>
            <person name="Van Deynze A."/>
        </authorList>
    </citation>
    <scope>NUCLEOTIDE SEQUENCE</scope>
    <source>
        <tissue evidence="1">Leaves</tissue>
    </source>
</reference>
<dbReference type="InterPro" id="IPR007658">
    <property type="entry name" value="DUF594"/>
</dbReference>
<dbReference type="AlphaFoldDB" id="A0A835KKX2"/>
<evidence type="ECO:0000313" key="2">
    <source>
        <dbReference type="Proteomes" id="UP000636709"/>
    </source>
</evidence>
<comment type="caution">
    <text evidence="1">The sequence shown here is derived from an EMBL/GenBank/DDBJ whole genome shotgun (WGS) entry which is preliminary data.</text>
</comment>
<dbReference type="PANTHER" id="PTHR31325">
    <property type="entry name" value="OS01G0798800 PROTEIN-RELATED"/>
    <property type="match status" value="1"/>
</dbReference>
<proteinExistence type="predicted"/>
<accession>A0A835KKX2</accession>
<evidence type="ECO:0000313" key="1">
    <source>
        <dbReference type="EMBL" id="KAF8731280.1"/>
    </source>
</evidence>
<sequence length="137" mass="15014">MSQCSALVLPFPLRTSSLLVLVRRLLHLPDQRRKVKVVETLSANSKHEVLKNGVKLGKQLVETIEEEETAWKLLADFWSEMILYVAPSDNLEGHKEAIARGGELITLLWVMLFHAGIVSRPGEEDGAAATATSAGAV</sequence>
<dbReference type="Pfam" id="PF04578">
    <property type="entry name" value="DUF594"/>
    <property type="match status" value="1"/>
</dbReference>
<dbReference type="OrthoDB" id="692637at2759"/>
<keyword evidence="2" id="KW-1185">Reference proteome</keyword>
<dbReference type="EMBL" id="JACEFO010001608">
    <property type="protein sequence ID" value="KAF8731280.1"/>
    <property type="molecule type" value="Genomic_DNA"/>
</dbReference>
<dbReference type="Proteomes" id="UP000636709">
    <property type="component" value="Unassembled WGS sequence"/>
</dbReference>
<gene>
    <name evidence="1" type="ORF">HU200_016333</name>
</gene>